<comment type="caution">
    <text evidence="2">The sequence shown here is derived from an EMBL/GenBank/DDBJ whole genome shotgun (WGS) entry which is preliminary data.</text>
</comment>
<protein>
    <submittedName>
        <fullName evidence="2">Uncharacterized protein</fullName>
    </submittedName>
</protein>
<name>A0A4C1Z7M9_EUMVA</name>
<reference evidence="2 3" key="1">
    <citation type="journal article" date="2019" name="Commun. Biol.">
        <title>The bagworm genome reveals a unique fibroin gene that provides high tensile strength.</title>
        <authorList>
            <person name="Kono N."/>
            <person name="Nakamura H."/>
            <person name="Ohtoshi R."/>
            <person name="Tomita M."/>
            <person name="Numata K."/>
            <person name="Arakawa K."/>
        </authorList>
    </citation>
    <scope>NUCLEOTIDE SEQUENCE [LARGE SCALE GENOMIC DNA]</scope>
</reference>
<sequence length="150" mass="16549">MHKVTGVRRRRMESASQREASEHIIQGVNKQATRNRRANGHVTVAHGRSQPQSSHVCAGDLLVNKEGWETSPAPLLLHGENGQPVLISNFQVAQNHFRIYNFTQLTDNHRSSFVQPLGPRRWTRFTTGAGRIGPATDLCGGASPACDRSC</sequence>
<evidence type="ECO:0000313" key="3">
    <source>
        <dbReference type="Proteomes" id="UP000299102"/>
    </source>
</evidence>
<keyword evidence="3" id="KW-1185">Reference proteome</keyword>
<feature type="region of interest" description="Disordered" evidence="1">
    <location>
        <begin position="1"/>
        <end position="22"/>
    </location>
</feature>
<feature type="compositionally biased region" description="Basic residues" evidence="1">
    <location>
        <begin position="1"/>
        <end position="11"/>
    </location>
</feature>
<dbReference type="EMBL" id="BGZK01001633">
    <property type="protein sequence ID" value="GBP83690.1"/>
    <property type="molecule type" value="Genomic_DNA"/>
</dbReference>
<evidence type="ECO:0000256" key="1">
    <source>
        <dbReference type="SAM" id="MobiDB-lite"/>
    </source>
</evidence>
<evidence type="ECO:0000313" key="2">
    <source>
        <dbReference type="EMBL" id="GBP83690.1"/>
    </source>
</evidence>
<organism evidence="2 3">
    <name type="scientific">Eumeta variegata</name>
    <name type="common">Bagworm moth</name>
    <name type="synonym">Eumeta japonica</name>
    <dbReference type="NCBI Taxonomy" id="151549"/>
    <lineage>
        <taxon>Eukaryota</taxon>
        <taxon>Metazoa</taxon>
        <taxon>Ecdysozoa</taxon>
        <taxon>Arthropoda</taxon>
        <taxon>Hexapoda</taxon>
        <taxon>Insecta</taxon>
        <taxon>Pterygota</taxon>
        <taxon>Neoptera</taxon>
        <taxon>Endopterygota</taxon>
        <taxon>Lepidoptera</taxon>
        <taxon>Glossata</taxon>
        <taxon>Ditrysia</taxon>
        <taxon>Tineoidea</taxon>
        <taxon>Psychidae</taxon>
        <taxon>Oiketicinae</taxon>
        <taxon>Eumeta</taxon>
    </lineage>
</organism>
<proteinExistence type="predicted"/>
<gene>
    <name evidence="2" type="ORF">EVAR_57090_1</name>
</gene>
<dbReference type="AlphaFoldDB" id="A0A4C1Z7M9"/>
<dbReference type="Proteomes" id="UP000299102">
    <property type="component" value="Unassembled WGS sequence"/>
</dbReference>
<accession>A0A4C1Z7M9</accession>